<dbReference type="eggNOG" id="COG4762">
    <property type="taxonomic scope" value="Bacteria"/>
</dbReference>
<reference evidence="2 3" key="1">
    <citation type="journal article" date="2012" name="PLoS ONE">
        <title>Genome sequence and transcriptome analysis of the radioresistant bacterium Deinococcus gobiensis: insights into the extreme environmental adaptations.</title>
        <authorList>
            <person name="Yuan M."/>
            <person name="Chen M."/>
            <person name="Zhang W."/>
            <person name="Lu W."/>
            <person name="Wang J."/>
            <person name="Yang M."/>
            <person name="Zhao P."/>
            <person name="Tang R."/>
            <person name="Li X."/>
            <person name="Hao Y."/>
            <person name="Zhou Z."/>
            <person name="Zhan Y."/>
            <person name="Yu H."/>
            <person name="Teng C."/>
            <person name="Yan Y."/>
            <person name="Ping S."/>
            <person name="Wang Y."/>
            <person name="Lin M."/>
        </authorList>
    </citation>
    <scope>NUCLEOTIDE SEQUENCE [LARGE SCALE GENOMIC DNA]</scope>
    <source>
        <strain evidence="2 3">I-0</strain>
    </source>
</reference>
<dbReference type="SUPFAM" id="SSF55961">
    <property type="entry name" value="Bet v1-like"/>
    <property type="match status" value="1"/>
</dbReference>
<name>H8GYM5_DEIGI</name>
<gene>
    <name evidence="2" type="ordered locus">DGo_CA2145</name>
</gene>
<dbReference type="AlphaFoldDB" id="H8GYM5"/>
<evidence type="ECO:0000313" key="3">
    <source>
        <dbReference type="Proteomes" id="UP000007575"/>
    </source>
</evidence>
<feature type="domain" description="DUF1990" evidence="1">
    <location>
        <begin position="10"/>
        <end position="164"/>
    </location>
</feature>
<dbReference type="KEGG" id="dgo:DGo_CA2145"/>
<accession>H8GYM5</accession>
<dbReference type="EMBL" id="CP002191">
    <property type="protein sequence ID" value="AFD26072.1"/>
    <property type="molecule type" value="Genomic_DNA"/>
</dbReference>
<dbReference type="PIRSF" id="PIRSF010260">
    <property type="entry name" value="UCP010260"/>
    <property type="match status" value="1"/>
</dbReference>
<dbReference type="InterPro" id="IPR018960">
    <property type="entry name" value="DUF1990"/>
</dbReference>
<dbReference type="PANTHER" id="PTHR34202:SF1">
    <property type="entry name" value="UPF0548 PROTEIN"/>
    <property type="match status" value="1"/>
</dbReference>
<protein>
    <submittedName>
        <fullName evidence="2">Glycogen metabolism cluster I</fullName>
    </submittedName>
</protein>
<organism evidence="2 3">
    <name type="scientific">Deinococcus gobiensis (strain DSM 21396 / JCM 16679 / CGMCC 1.7299 / I-0)</name>
    <dbReference type="NCBI Taxonomy" id="745776"/>
    <lineage>
        <taxon>Bacteria</taxon>
        <taxon>Thermotogati</taxon>
        <taxon>Deinococcota</taxon>
        <taxon>Deinococci</taxon>
        <taxon>Deinococcales</taxon>
        <taxon>Deinococcaceae</taxon>
        <taxon>Deinococcus</taxon>
    </lineage>
</organism>
<proteinExistence type="predicted"/>
<keyword evidence="3" id="KW-1185">Reference proteome</keyword>
<dbReference type="HOGENOM" id="CLU_080841_1_0_0"/>
<sequence length="175" mass="19300">MDRLRSAELSYAPAGMTALPEVPPGMQTMNESVLLGYGPACFERACAALMEWQTHRLTWLRLHADGPPRVGQTVLLEAFFGPLTWVFGCRVVAVTDSPAEYGYTYGTLPGHPECGEERFQVDFHADQRVTFSLRAYSRPTGPLMRVAQPLATLAQRAGSKAYLRNMCRSTRASGS</sequence>
<dbReference type="PANTHER" id="PTHR34202">
    <property type="entry name" value="UPF0548 PROTEIN"/>
    <property type="match status" value="1"/>
</dbReference>
<evidence type="ECO:0000259" key="1">
    <source>
        <dbReference type="Pfam" id="PF09348"/>
    </source>
</evidence>
<dbReference type="InterPro" id="IPR014457">
    <property type="entry name" value="UCP010260"/>
</dbReference>
<dbReference type="Proteomes" id="UP000007575">
    <property type="component" value="Chromosome"/>
</dbReference>
<evidence type="ECO:0000313" key="2">
    <source>
        <dbReference type="EMBL" id="AFD26072.1"/>
    </source>
</evidence>
<dbReference type="Pfam" id="PF09348">
    <property type="entry name" value="DUF1990"/>
    <property type="match status" value="1"/>
</dbReference>